<dbReference type="EMBL" id="CP023668">
    <property type="protein sequence ID" value="ATG97570.1"/>
    <property type="molecule type" value="Genomic_DNA"/>
</dbReference>
<name>A0A291IS30_9MOLU</name>
<dbReference type="PANTHER" id="PTHR20863:SF76">
    <property type="entry name" value="CARRIER DOMAIN-CONTAINING PROTEIN"/>
    <property type="match status" value="1"/>
</dbReference>
<dbReference type="AlphaFoldDB" id="A0A291IS30"/>
<dbReference type="Gene3D" id="1.10.1200.10">
    <property type="entry name" value="ACP-like"/>
    <property type="match status" value="1"/>
</dbReference>
<dbReference type="InterPro" id="IPR036736">
    <property type="entry name" value="ACP-like_sf"/>
</dbReference>
<dbReference type="SUPFAM" id="SSF47336">
    <property type="entry name" value="ACP-like"/>
    <property type="match status" value="1"/>
</dbReference>
<dbReference type="InterPro" id="IPR009081">
    <property type="entry name" value="PP-bd_ACP"/>
</dbReference>
<dbReference type="Pfam" id="PF00550">
    <property type="entry name" value="PP-binding"/>
    <property type="match status" value="1"/>
</dbReference>
<keyword evidence="2" id="KW-1185">Reference proteome</keyword>
<dbReference type="GO" id="GO:0005829">
    <property type="term" value="C:cytosol"/>
    <property type="evidence" value="ECO:0007669"/>
    <property type="project" value="TreeGrafter"/>
</dbReference>
<evidence type="ECO:0000313" key="2">
    <source>
        <dbReference type="Proteomes" id="UP000232227"/>
    </source>
</evidence>
<dbReference type="GO" id="GO:0000035">
    <property type="term" value="F:acyl binding"/>
    <property type="evidence" value="ECO:0007669"/>
    <property type="project" value="TreeGrafter"/>
</dbReference>
<dbReference type="PROSITE" id="PS50075">
    <property type="entry name" value="CARRIER"/>
    <property type="match status" value="1"/>
</dbReference>
<dbReference type="InterPro" id="IPR006162">
    <property type="entry name" value="Ppantetheine_attach_site"/>
</dbReference>
<protein>
    <submittedName>
        <fullName evidence="1">Acyl carrier protein</fullName>
    </submittedName>
</protein>
<dbReference type="PROSITE" id="PS00012">
    <property type="entry name" value="PHOSPHOPANTETHEINE"/>
    <property type="match status" value="1"/>
</dbReference>
<dbReference type="InterPro" id="IPR003231">
    <property type="entry name" value="ACP"/>
</dbReference>
<proteinExistence type="predicted"/>
<organism evidence="1 2">
    <name type="scientific">Mesoplasma lactucae ATCC 49193</name>
    <dbReference type="NCBI Taxonomy" id="81460"/>
    <lineage>
        <taxon>Bacteria</taxon>
        <taxon>Bacillati</taxon>
        <taxon>Mycoplasmatota</taxon>
        <taxon>Mollicutes</taxon>
        <taxon>Entomoplasmatales</taxon>
        <taxon>Entomoplasmataceae</taxon>
        <taxon>Mesoplasma</taxon>
    </lineage>
</organism>
<dbReference type="RefSeq" id="WP_096862858.1">
    <property type="nucleotide sequence ID" value="NZ_CP023668.1"/>
</dbReference>
<accession>A0A291IS30</accession>
<dbReference type="PANTHER" id="PTHR20863">
    <property type="entry name" value="ACYL CARRIER PROTEIN"/>
    <property type="match status" value="1"/>
</dbReference>
<dbReference type="Proteomes" id="UP000232227">
    <property type="component" value="Chromosome"/>
</dbReference>
<dbReference type="GO" id="GO:0016020">
    <property type="term" value="C:membrane"/>
    <property type="evidence" value="ECO:0007669"/>
    <property type="project" value="GOC"/>
</dbReference>
<sequence>MDYTDQIIKELKKQGVKGNLTSNTNLKEVGLDSLDLMDMVVKLEDKFNIMVPDEELENIKTIGDLDKLIIKLKG</sequence>
<reference evidence="1 2" key="1">
    <citation type="submission" date="2017-09" db="EMBL/GenBank/DDBJ databases">
        <title>SPAdes assembly of the Mesoplasma lactucae genome.</title>
        <authorList>
            <person name="Knight T.F."/>
            <person name="Rubinstein R."/>
            <person name="Citino T."/>
        </authorList>
    </citation>
    <scope>NUCLEOTIDE SEQUENCE [LARGE SCALE GENOMIC DNA]</scope>
    <source>
        <strain evidence="1 2">831-C4</strain>
    </source>
</reference>
<evidence type="ECO:0000313" key="1">
    <source>
        <dbReference type="EMBL" id="ATG97570.1"/>
    </source>
</evidence>
<dbReference type="GO" id="GO:0009245">
    <property type="term" value="P:lipid A biosynthetic process"/>
    <property type="evidence" value="ECO:0007669"/>
    <property type="project" value="TreeGrafter"/>
</dbReference>
<dbReference type="OrthoDB" id="400913at2"/>
<gene>
    <name evidence="1" type="ORF">CP520_02280</name>
</gene>
<dbReference type="KEGG" id="mlac:CP520_02280"/>
<dbReference type="GO" id="GO:0000036">
    <property type="term" value="F:acyl carrier activity"/>
    <property type="evidence" value="ECO:0007669"/>
    <property type="project" value="TreeGrafter"/>
</dbReference>